<protein>
    <submittedName>
        <fullName evidence="4">Nickel uptake substrate-specific transmembrane region</fullName>
    </submittedName>
</protein>
<dbReference type="OrthoDB" id="279966at2"/>
<organism evidence="4 5">
    <name type="scientific">Stieleria marina</name>
    <dbReference type="NCBI Taxonomy" id="1930275"/>
    <lineage>
        <taxon>Bacteria</taxon>
        <taxon>Pseudomonadati</taxon>
        <taxon>Planctomycetota</taxon>
        <taxon>Planctomycetia</taxon>
        <taxon>Pirellulales</taxon>
        <taxon>Pirellulaceae</taxon>
        <taxon>Stieleria</taxon>
    </lineage>
</organism>
<dbReference type="AlphaFoldDB" id="A0A517NPM3"/>
<dbReference type="EMBL" id="CP036526">
    <property type="protein sequence ID" value="QDT09073.1"/>
    <property type="molecule type" value="Genomic_DNA"/>
</dbReference>
<dbReference type="PANTHER" id="PTHR36108">
    <property type="entry name" value="COLOSSIN-B-RELATED"/>
    <property type="match status" value="1"/>
</dbReference>
<dbReference type="Gene3D" id="2.60.40.1120">
    <property type="entry name" value="Carboxypeptidase-like, regulatory domain"/>
    <property type="match status" value="4"/>
</dbReference>
<dbReference type="Pfam" id="PF13620">
    <property type="entry name" value="CarboxypepD_reg"/>
    <property type="match status" value="3"/>
</dbReference>
<dbReference type="PROSITE" id="PS51257">
    <property type="entry name" value="PROKAR_LIPOPROTEIN"/>
    <property type="match status" value="1"/>
</dbReference>
<evidence type="ECO:0000313" key="5">
    <source>
        <dbReference type="Proteomes" id="UP000319817"/>
    </source>
</evidence>
<name>A0A517NPM3_9BACT</name>
<evidence type="ECO:0000256" key="1">
    <source>
        <dbReference type="ARBA" id="ARBA00007257"/>
    </source>
</evidence>
<gene>
    <name evidence="4" type="ORF">K239x_10160</name>
</gene>
<evidence type="ECO:0000256" key="2">
    <source>
        <dbReference type="ARBA" id="ARBA00022525"/>
    </source>
</evidence>
<accession>A0A517NPM3</accession>
<dbReference type="SUPFAM" id="SSF49464">
    <property type="entry name" value="Carboxypeptidase regulatory domain-like"/>
    <property type="match status" value="3"/>
</dbReference>
<dbReference type="InterPro" id="IPR008969">
    <property type="entry name" value="CarboxyPept-like_regulatory"/>
</dbReference>
<dbReference type="InterPro" id="IPR013784">
    <property type="entry name" value="Carb-bd-like_fold"/>
</dbReference>
<reference evidence="4 5" key="1">
    <citation type="submission" date="2019-02" db="EMBL/GenBank/DDBJ databases">
        <title>Deep-cultivation of Planctomycetes and their phenomic and genomic characterization uncovers novel biology.</title>
        <authorList>
            <person name="Wiegand S."/>
            <person name="Jogler M."/>
            <person name="Boedeker C."/>
            <person name="Pinto D."/>
            <person name="Vollmers J."/>
            <person name="Rivas-Marin E."/>
            <person name="Kohn T."/>
            <person name="Peeters S.H."/>
            <person name="Heuer A."/>
            <person name="Rast P."/>
            <person name="Oberbeckmann S."/>
            <person name="Bunk B."/>
            <person name="Jeske O."/>
            <person name="Meyerdierks A."/>
            <person name="Storesund J.E."/>
            <person name="Kallscheuer N."/>
            <person name="Luecker S."/>
            <person name="Lage O.M."/>
            <person name="Pohl T."/>
            <person name="Merkel B.J."/>
            <person name="Hornburger P."/>
            <person name="Mueller R.-W."/>
            <person name="Bruemmer F."/>
            <person name="Labrenz M."/>
            <person name="Spormann A.M."/>
            <person name="Op den Camp H."/>
            <person name="Overmann J."/>
            <person name="Amann R."/>
            <person name="Jetten M.S.M."/>
            <person name="Mascher T."/>
            <person name="Medema M.H."/>
            <person name="Devos D.P."/>
            <person name="Kaster A.-K."/>
            <person name="Ovreas L."/>
            <person name="Rohde M."/>
            <person name="Galperin M.Y."/>
            <person name="Jogler C."/>
        </authorList>
    </citation>
    <scope>NUCLEOTIDE SEQUENCE [LARGE SCALE GENOMIC DNA]</scope>
    <source>
        <strain evidence="4 5">K23_9</strain>
    </source>
</reference>
<keyword evidence="3" id="KW-0732">Signal</keyword>
<dbReference type="Proteomes" id="UP000319817">
    <property type="component" value="Chromosome"/>
</dbReference>
<keyword evidence="4" id="KW-0812">Transmembrane</keyword>
<comment type="similarity">
    <text evidence="1">Belongs to the serine-aspartate repeat-containing protein (SDr) family.</text>
</comment>
<sequence>MKQNSCNRRRLGFWCRQCVFALTVMVGLIASCGIVKSAETQVLQPNVFLRQWHVMGPFPKSQVESSGLTEEFFADEEKLRAGYVRLFDNQVFVWKSDDKPGVGFRDAFRRWGKDGEHMVAYAYTEFISPMQQQLLLGLAHDDEVRGWLNGEEVCRSEDRGNATTDSLLKRVTVQKGLNTLLLRVGQGTHSWEVAARFRPVDVADPLLSFRCLPNNNSDRFPKFTVTLLDQRDRVLATHHCGGYREGTADDKRGVYSLFATLPESAQASIRANGTRGEREPAKVRLTANPVGMKPIDETYDWVDIHHRRPIVHLQASSPFRLRLIDNATGKAIPNARAFVEDDGMSVNKADDTGHLSVDGVSPMQWRMFAVAEGFAAKVVYAVFPFGNLHTVKLNRGGKVLRGTVVDKAGLPLPGAKVDVGHTGGYRPIVMTDSQGRFEIVSLNQSLQTLRPMVSCDGYVTQQGFQQSLDPDGPTDVRWTLQTAAEIAGTIVDAATNKPIAGAMVVAGTSRFTSNVPETTSDLTGRFKLQNLAHGTVVLHAISDRHAPQLQIVSVKQGVAATADFELSTGKHVTGVVTDEDGDPVADAHLVCDTWNSHRMFARDTYTNSRGEFTLQNMPDTPTEVHVLKREFISQRNLMVTGGDRVEVELRPVLTHRISVRVAETGDRVPGLTINRGYLWQQGARPSWQSGRYEAERYFDKLSGVMTIPGDENTTYTSLWRFRAPGFQDAIAKIPAQCREAISIDIEMQKASTFTAVVVDDQTKKPLSNVAVALFSGEDPLRSNYVDYRSLWTCIQDGNFTGTFAISNAQGQVILSVPAKPEETAIALVSKDGASPIGRYSRVASEMTTTAAGSEKLITLAFPRPCRLKGRVMQAGSPMSNAKVQLRKLGESANDDAASGHRDSYSIGYGVSGQLATNSKGEFDFGGVGAGRYQLSRSFRYQFPGTQMSRSVSLNSQTVVLEPGQTFTHEMMLPAGQSVKGVVANEAGKPIADCLIQLSIDGETDSYDATTSDAAGEFEFVHIPSGHYRLKSEHFDASERYTGRPTLTAVEDVKVEADDVSVTVSMRNVDQKPAATGLLQKFFRSFGGE</sequence>
<dbReference type="PANTHER" id="PTHR36108:SF13">
    <property type="entry name" value="COLOSSIN-B-RELATED"/>
    <property type="match status" value="1"/>
</dbReference>
<evidence type="ECO:0000256" key="3">
    <source>
        <dbReference type="ARBA" id="ARBA00022729"/>
    </source>
</evidence>
<keyword evidence="2" id="KW-0964">Secreted</keyword>
<dbReference type="GO" id="GO:0030246">
    <property type="term" value="F:carbohydrate binding"/>
    <property type="evidence" value="ECO:0007669"/>
    <property type="project" value="InterPro"/>
</dbReference>
<keyword evidence="4" id="KW-0472">Membrane</keyword>
<dbReference type="SUPFAM" id="SSF49452">
    <property type="entry name" value="Starch-binding domain-like"/>
    <property type="match status" value="1"/>
</dbReference>
<proteinExistence type="inferred from homology"/>
<keyword evidence="5" id="KW-1185">Reference proteome</keyword>
<evidence type="ECO:0000313" key="4">
    <source>
        <dbReference type="EMBL" id="QDT09073.1"/>
    </source>
</evidence>